<evidence type="ECO:0000313" key="2">
    <source>
        <dbReference type="EMBL" id="KIR76880.1"/>
    </source>
</evidence>
<accession>A0ABR5BML4</accession>
<evidence type="ECO:0000313" key="3">
    <source>
        <dbReference type="Proteomes" id="UP000054272"/>
    </source>
</evidence>
<organism evidence="2 3">
    <name type="scientific">Cryptococcus gattii EJB2</name>
    <dbReference type="NCBI Taxonomy" id="1296103"/>
    <lineage>
        <taxon>Eukaryota</taxon>
        <taxon>Fungi</taxon>
        <taxon>Dikarya</taxon>
        <taxon>Basidiomycota</taxon>
        <taxon>Agaricomycotina</taxon>
        <taxon>Tremellomycetes</taxon>
        <taxon>Tremellales</taxon>
        <taxon>Cryptococcaceae</taxon>
        <taxon>Cryptococcus</taxon>
        <taxon>Cryptococcus gattii species complex</taxon>
    </lineage>
</organism>
<gene>
    <name evidence="2" type="ORF">I306_06137</name>
</gene>
<keyword evidence="3" id="KW-1185">Reference proteome</keyword>
<evidence type="ECO:0000256" key="1">
    <source>
        <dbReference type="SAM" id="MobiDB-lite"/>
    </source>
</evidence>
<evidence type="ECO:0008006" key="4">
    <source>
        <dbReference type="Google" id="ProtNLM"/>
    </source>
</evidence>
<reference evidence="2 3" key="1">
    <citation type="submission" date="2015-01" db="EMBL/GenBank/DDBJ databases">
        <title>The Genome Sequence of Cryptococcus gattii EJB2.</title>
        <authorList>
            <consortium name="The Broad Institute Genomics Platform"/>
            <person name="Cuomo C."/>
            <person name="Litvintseva A."/>
            <person name="Chen Y."/>
            <person name="Heitman J."/>
            <person name="Sun S."/>
            <person name="Springer D."/>
            <person name="Dromer F."/>
            <person name="Young S."/>
            <person name="Zeng Q."/>
            <person name="Gargeya S."/>
            <person name="Abouelleil A."/>
            <person name="Alvarado L."/>
            <person name="Chapman S.B."/>
            <person name="Gainer-Dewar J."/>
            <person name="Goldberg J."/>
            <person name="Griggs A."/>
            <person name="Gujja S."/>
            <person name="Hansen M."/>
            <person name="Howarth C."/>
            <person name="Imamovic A."/>
            <person name="Larimer J."/>
            <person name="Murphy C."/>
            <person name="Naylor J."/>
            <person name="Pearson M."/>
            <person name="Priest M."/>
            <person name="Roberts A."/>
            <person name="Saif S."/>
            <person name="Shea T."/>
            <person name="Sykes S."/>
            <person name="Wortman J."/>
            <person name="Nusbaum C."/>
            <person name="Birren B."/>
        </authorList>
    </citation>
    <scope>NUCLEOTIDE SEQUENCE [LARGE SCALE GENOMIC DNA]</scope>
    <source>
        <strain evidence="2 3">EJB2</strain>
    </source>
</reference>
<proteinExistence type="predicted"/>
<feature type="compositionally biased region" description="Basic and acidic residues" evidence="1">
    <location>
        <begin position="117"/>
        <end position="131"/>
    </location>
</feature>
<sequence length="144" mass="16342">MGVLLINWHIQDSVDDMKEDTIQLRRQGGGKWVHVPLSKISHHTNMSAFWESERVDGNYNDPARTKERVLELCFFLDGTCAAGHSTSACFRLQFSLDENQPQALETNTLLTFNQASTKEREEPESPARYVREISSTPPSVCRMG</sequence>
<protein>
    <recommendedName>
        <fullName evidence="4">Anaphase-promoting complex subunit 10</fullName>
    </recommendedName>
</protein>
<dbReference type="Proteomes" id="UP000054272">
    <property type="component" value="Unassembled WGS sequence"/>
</dbReference>
<feature type="region of interest" description="Disordered" evidence="1">
    <location>
        <begin position="115"/>
        <end position="144"/>
    </location>
</feature>
<name>A0ABR5BML4_9TREE</name>
<dbReference type="EMBL" id="KN848768">
    <property type="protein sequence ID" value="KIR76880.1"/>
    <property type="molecule type" value="Genomic_DNA"/>
</dbReference>